<evidence type="ECO:0000313" key="2">
    <source>
        <dbReference type="EMBL" id="SIN64054.1"/>
    </source>
</evidence>
<accession>A0A1N6D024</accession>
<name>A0A1N6D024_9SPHN</name>
<feature type="domain" description="AB hydrolase-1" evidence="1">
    <location>
        <begin position="26"/>
        <end position="250"/>
    </location>
</feature>
<sequence length="271" mass="29633">MTLPTETRMVDVGDAEIHVELTGSGPNLLLVAGLGGRGAFWTNQIQDFAAHFRVITFDHRGCGNSTPDKVVYGAEHMARDVLALLDAMDIGQAGLVGHSTGGAIGQHIALDQPERLSKLVLSCSWAGPDEYLTQLFRTRREILISCGPLAYLTMGTYLAMPSSVLQPQMTSARAFMEERLAAFPGLEVELSRINAVYTHDLRSRLHDIRVPTLCIGANDDQITPPGFTEEMGRLIDGAQTHLLDRGGHFSPLASTEAYNKRVLEFLTKEED</sequence>
<dbReference type="Gene3D" id="3.40.50.1820">
    <property type="entry name" value="alpha/beta hydrolase"/>
    <property type="match status" value="1"/>
</dbReference>
<dbReference type="RefSeq" id="WP_074204261.1">
    <property type="nucleotide sequence ID" value="NZ_FSQW01000001.1"/>
</dbReference>
<proteinExistence type="predicted"/>
<dbReference type="AlphaFoldDB" id="A0A1N6D024"/>
<dbReference type="Proteomes" id="UP000185192">
    <property type="component" value="Unassembled WGS sequence"/>
</dbReference>
<dbReference type="OrthoDB" id="9801400at2"/>
<protein>
    <submittedName>
        <fullName evidence="2">Aminoacrylate hydrolase</fullName>
    </submittedName>
</protein>
<dbReference type="InterPro" id="IPR000073">
    <property type="entry name" value="AB_hydrolase_1"/>
</dbReference>
<dbReference type="InterPro" id="IPR050471">
    <property type="entry name" value="AB_hydrolase"/>
</dbReference>
<dbReference type="InterPro" id="IPR029058">
    <property type="entry name" value="AB_hydrolase_fold"/>
</dbReference>
<reference evidence="3" key="1">
    <citation type="submission" date="2016-11" db="EMBL/GenBank/DDBJ databases">
        <authorList>
            <person name="Varghese N."/>
            <person name="Submissions S."/>
        </authorList>
    </citation>
    <scope>NUCLEOTIDE SEQUENCE [LARGE SCALE GENOMIC DNA]</scope>
    <source>
        <strain evidence="3">DSM 22363</strain>
    </source>
</reference>
<dbReference type="STRING" id="1123272.SAMN02745824_1338"/>
<gene>
    <name evidence="2" type="ORF">SAMN02745824_1338</name>
</gene>
<dbReference type="SUPFAM" id="SSF53474">
    <property type="entry name" value="alpha/beta-Hydrolases"/>
    <property type="match status" value="1"/>
</dbReference>
<dbReference type="GO" id="GO:0016787">
    <property type="term" value="F:hydrolase activity"/>
    <property type="evidence" value="ECO:0007669"/>
    <property type="project" value="UniProtKB-KW"/>
</dbReference>
<keyword evidence="3" id="KW-1185">Reference proteome</keyword>
<evidence type="ECO:0000259" key="1">
    <source>
        <dbReference type="Pfam" id="PF00561"/>
    </source>
</evidence>
<dbReference type="PANTHER" id="PTHR43433:SF5">
    <property type="entry name" value="AB HYDROLASE-1 DOMAIN-CONTAINING PROTEIN"/>
    <property type="match status" value="1"/>
</dbReference>
<dbReference type="PANTHER" id="PTHR43433">
    <property type="entry name" value="HYDROLASE, ALPHA/BETA FOLD FAMILY PROTEIN"/>
    <property type="match status" value="1"/>
</dbReference>
<dbReference type="PRINTS" id="PR00412">
    <property type="entry name" value="EPOXHYDRLASE"/>
</dbReference>
<organism evidence="2 3">
    <name type="scientific">Parasphingorhabdus marina DSM 22363</name>
    <dbReference type="NCBI Taxonomy" id="1123272"/>
    <lineage>
        <taxon>Bacteria</taxon>
        <taxon>Pseudomonadati</taxon>
        <taxon>Pseudomonadota</taxon>
        <taxon>Alphaproteobacteria</taxon>
        <taxon>Sphingomonadales</taxon>
        <taxon>Sphingomonadaceae</taxon>
        <taxon>Parasphingorhabdus</taxon>
    </lineage>
</organism>
<dbReference type="PRINTS" id="PR00111">
    <property type="entry name" value="ABHYDROLASE"/>
</dbReference>
<dbReference type="Pfam" id="PF00561">
    <property type="entry name" value="Abhydrolase_1"/>
    <property type="match status" value="1"/>
</dbReference>
<dbReference type="InterPro" id="IPR000639">
    <property type="entry name" value="Epox_hydrolase-like"/>
</dbReference>
<evidence type="ECO:0000313" key="3">
    <source>
        <dbReference type="Proteomes" id="UP000185192"/>
    </source>
</evidence>
<dbReference type="EMBL" id="FSQW01000001">
    <property type="protein sequence ID" value="SIN64054.1"/>
    <property type="molecule type" value="Genomic_DNA"/>
</dbReference>
<keyword evidence="2" id="KW-0378">Hydrolase</keyword>